<evidence type="ECO:0000259" key="3">
    <source>
        <dbReference type="Pfam" id="PF22974"/>
    </source>
</evidence>
<feature type="signal peptide" evidence="2">
    <location>
        <begin position="1"/>
        <end position="21"/>
    </location>
</feature>
<protein>
    <submittedName>
        <fullName evidence="5">Uncharacterized protein</fullName>
    </submittedName>
</protein>
<evidence type="ECO:0000313" key="6">
    <source>
        <dbReference type="Proteomes" id="UP000193240"/>
    </source>
</evidence>
<keyword evidence="6" id="KW-1185">Reference proteome</keyword>
<feature type="compositionally biased region" description="Low complexity" evidence="1">
    <location>
        <begin position="823"/>
        <end position="855"/>
    </location>
</feature>
<evidence type="ECO:0000256" key="1">
    <source>
        <dbReference type="SAM" id="MobiDB-lite"/>
    </source>
</evidence>
<feature type="compositionally biased region" description="Polar residues" evidence="1">
    <location>
        <begin position="716"/>
        <end position="732"/>
    </location>
</feature>
<feature type="compositionally biased region" description="Pro residues" evidence="1">
    <location>
        <begin position="634"/>
        <end position="645"/>
    </location>
</feature>
<feature type="domain" description="DUF7029" evidence="3">
    <location>
        <begin position="75"/>
        <end position="175"/>
    </location>
</feature>
<dbReference type="InterPro" id="IPR055647">
    <property type="entry name" value="DUF7223"/>
</dbReference>
<evidence type="ECO:0000313" key="5">
    <source>
        <dbReference type="EMBL" id="OSS49340.1"/>
    </source>
</evidence>
<feature type="compositionally biased region" description="Basic and acidic residues" evidence="1">
    <location>
        <begin position="468"/>
        <end position="489"/>
    </location>
</feature>
<feature type="compositionally biased region" description="Pro residues" evidence="1">
    <location>
        <begin position="681"/>
        <end position="691"/>
    </location>
</feature>
<gene>
    <name evidence="5" type="ORF">B5807_05458</name>
</gene>
<dbReference type="EMBL" id="KZ107844">
    <property type="protein sequence ID" value="OSS49340.1"/>
    <property type="molecule type" value="Genomic_DNA"/>
</dbReference>
<feature type="chain" id="PRO_5013367996" evidence="2">
    <location>
        <begin position="22"/>
        <end position="931"/>
    </location>
</feature>
<dbReference type="Pfam" id="PF23865">
    <property type="entry name" value="DUF7223"/>
    <property type="match status" value="1"/>
</dbReference>
<feature type="compositionally biased region" description="Gly residues" evidence="1">
    <location>
        <begin position="759"/>
        <end position="768"/>
    </location>
</feature>
<dbReference type="Proteomes" id="UP000193240">
    <property type="component" value="Unassembled WGS sequence"/>
</dbReference>
<dbReference type="InParanoid" id="A0A1Y2LZL8"/>
<sequence length="931" mass="96487">MRYLDLPTTLLLAAYACSATATVTNGHRVLRAATRRSDLHKREMKISQKFESEVVYIEEENAWNGRETFASSVRVGSKKPIVNLEEIEHLLEDVECRDGKMMLSFVDTSSARDARAACHGGHGGMGGLIITSHPSCNREGERAVYKVDDVSFAKEGVALDLAVTESLWQDAFDNLDINFGHTRYDHIYRRHSNFLRARKKRQIDVASLISAATPSNGTDLKFDLTSEVLDRTFTAADFLSGIESIVDLPVVPDLPIEIGCKNCSTRGQIVLTQGAIKIDTKQIDLVPDIFDGGDDGKSITNVLKGGFMELAVKGLGARLEMFARPISSGSYEIALFPLPVLGFTIPGIGQAGASFEPKISVDFEINGEIAVNYGIDVTIPDGAGIKVELGDLAKTAITGIKGATLNALPFTTNVSDADIALSVAFTPTIPIGFEFSDKLSALVTVALDLPRLDARLTTNAQDQCSALDKTKKPKADDKPKGEEKPKRQDKDLSNLVLVEANISVAVGVSADLTLPLLPAPFDSAGTSTNIFSTEMPLMTSCMNPVKGALDITSMAPVATLTADKAEVTPAAAGNSTCTKHEQEKPCDCTGAIVTTTVYALPPTDAPFVPPVTGTDGGYGGSPPATATDGGYGGSPPPGETPPPLEMTPFYPDAPTAPANPPANPENPPPAEKPTGGYGQPPSNPENPPYPPTGGYGNGTGNSDGGYGSGPQPPTTSVPCVKSSTIRITLSTPTAPPATDVGESPPATGTDVNSVPATDGGYGNGGGNGSPTPPAQPPTTETQTGGYGNGNGEPTPPAQPPKTDGQTGGYGNGNGEPTPPTQPPKTETQTGGQDTPQTQVTSGTQTGTQTLATSVTSSHNFEDHQSKGFMGPPGTGTATGTGVAPPPSNSTGVTQFTGAAIPAYDVPVGSSGIGWQVAILGASLLAGGAFMI</sequence>
<feature type="region of interest" description="Disordered" evidence="1">
    <location>
        <begin position="606"/>
        <end position="890"/>
    </location>
</feature>
<dbReference type="InterPro" id="IPR054293">
    <property type="entry name" value="DUF7029"/>
</dbReference>
<feature type="compositionally biased region" description="Pro residues" evidence="1">
    <location>
        <begin position="657"/>
        <end position="671"/>
    </location>
</feature>
<dbReference type="AlphaFoldDB" id="A0A1Y2LZL8"/>
<name>A0A1Y2LZL8_EPING</name>
<dbReference type="PROSITE" id="PS51257">
    <property type="entry name" value="PROKAR_LIPOPROTEIN"/>
    <property type="match status" value="1"/>
</dbReference>
<evidence type="ECO:0000259" key="4">
    <source>
        <dbReference type="Pfam" id="PF23865"/>
    </source>
</evidence>
<reference evidence="5 6" key="1">
    <citation type="journal article" date="2017" name="Genome Announc.">
        <title>Genome sequence of the saprophytic ascomycete Epicoccum nigrum ICMP 19927 strain isolated from New Zealand.</title>
        <authorList>
            <person name="Fokin M."/>
            <person name="Fleetwood D."/>
            <person name="Weir B.S."/>
            <person name="Villas-Boas S.G."/>
        </authorList>
    </citation>
    <scope>NUCLEOTIDE SEQUENCE [LARGE SCALE GENOMIC DNA]</scope>
    <source>
        <strain evidence="5 6">ICMP 19927</strain>
    </source>
</reference>
<organism evidence="5 6">
    <name type="scientific">Epicoccum nigrum</name>
    <name type="common">Soil fungus</name>
    <name type="synonym">Epicoccum purpurascens</name>
    <dbReference type="NCBI Taxonomy" id="105696"/>
    <lineage>
        <taxon>Eukaryota</taxon>
        <taxon>Fungi</taxon>
        <taxon>Dikarya</taxon>
        <taxon>Ascomycota</taxon>
        <taxon>Pezizomycotina</taxon>
        <taxon>Dothideomycetes</taxon>
        <taxon>Pleosporomycetidae</taxon>
        <taxon>Pleosporales</taxon>
        <taxon>Pleosporineae</taxon>
        <taxon>Didymellaceae</taxon>
        <taxon>Epicoccum</taxon>
    </lineage>
</organism>
<feature type="compositionally biased region" description="Gly residues" evidence="1">
    <location>
        <begin position="693"/>
        <end position="708"/>
    </location>
</feature>
<feature type="domain" description="DUF7223" evidence="4">
    <location>
        <begin position="252"/>
        <end position="465"/>
    </location>
</feature>
<accession>A0A1Y2LZL8</accession>
<dbReference type="Pfam" id="PF22974">
    <property type="entry name" value="DUF7029"/>
    <property type="match status" value="1"/>
</dbReference>
<proteinExistence type="predicted"/>
<dbReference type="STRING" id="105696.A0A1Y2LZL8"/>
<feature type="region of interest" description="Disordered" evidence="1">
    <location>
        <begin position="464"/>
        <end position="489"/>
    </location>
</feature>
<evidence type="ECO:0000256" key="2">
    <source>
        <dbReference type="SAM" id="SignalP"/>
    </source>
</evidence>
<keyword evidence="2" id="KW-0732">Signal</keyword>